<dbReference type="InterPro" id="IPR020846">
    <property type="entry name" value="MFS_dom"/>
</dbReference>
<dbReference type="OrthoDB" id="5070100at2759"/>
<keyword evidence="5 7" id="KW-0472">Membrane</keyword>
<evidence type="ECO:0000256" key="7">
    <source>
        <dbReference type="SAM" id="Phobius"/>
    </source>
</evidence>
<evidence type="ECO:0000313" key="10">
    <source>
        <dbReference type="Proteomes" id="UP000604273"/>
    </source>
</evidence>
<dbReference type="Pfam" id="PF07690">
    <property type="entry name" value="MFS_1"/>
    <property type="match status" value="1"/>
</dbReference>
<sequence length="204" mass="22871">MADLNEKAAFDHASLKGAESTVEQTPEELEATKKLLRKCDFHLLPPLTVIFFLSFMDRTNIGNAKIQGMTQDLNMTGNDYNMALFVFFIPYIIFEVPSNIMIKRLSPSLWLAGITVLWGISTVGMGLVHNVQGLIACRVLLGFFEAGIVPGCIYLISMYYRRYEVQWRMSLFFSAAILAGAFSGLLAFAIAKMHDVGGLEAWRW</sequence>
<comment type="caution">
    <text evidence="9">The sequence shown here is derived from an EMBL/GenBank/DDBJ whole genome shotgun (WGS) entry which is preliminary data.</text>
</comment>
<dbReference type="Gene3D" id="1.20.1250.20">
    <property type="entry name" value="MFS general substrate transporter like domains"/>
    <property type="match status" value="1"/>
</dbReference>
<gene>
    <name evidence="9" type="ORF">FGADI_8452</name>
</gene>
<keyword evidence="4 7" id="KW-1133">Transmembrane helix</keyword>
<protein>
    <recommendedName>
        <fullName evidence="8">Major facilitator superfamily (MFS) profile domain-containing protein</fullName>
    </recommendedName>
</protein>
<organism evidence="9 10">
    <name type="scientific">Fusarium gaditjirri</name>
    <dbReference type="NCBI Taxonomy" id="282569"/>
    <lineage>
        <taxon>Eukaryota</taxon>
        <taxon>Fungi</taxon>
        <taxon>Dikarya</taxon>
        <taxon>Ascomycota</taxon>
        <taxon>Pezizomycotina</taxon>
        <taxon>Sordariomycetes</taxon>
        <taxon>Hypocreomycetidae</taxon>
        <taxon>Hypocreales</taxon>
        <taxon>Nectriaceae</taxon>
        <taxon>Fusarium</taxon>
        <taxon>Fusarium nisikadoi species complex</taxon>
    </lineage>
</organism>
<feature type="transmembrane region" description="Helical" evidence="7">
    <location>
        <begin position="140"/>
        <end position="159"/>
    </location>
</feature>
<dbReference type="AlphaFoldDB" id="A0A8H4T2C9"/>
<evidence type="ECO:0000256" key="5">
    <source>
        <dbReference type="ARBA" id="ARBA00023136"/>
    </source>
</evidence>
<evidence type="ECO:0000256" key="2">
    <source>
        <dbReference type="ARBA" id="ARBA00022448"/>
    </source>
</evidence>
<proteinExistence type="predicted"/>
<feature type="transmembrane region" description="Helical" evidence="7">
    <location>
        <begin position="81"/>
        <end position="102"/>
    </location>
</feature>
<reference evidence="9" key="2">
    <citation type="submission" date="2020-05" db="EMBL/GenBank/DDBJ databases">
        <authorList>
            <person name="Kim H.-S."/>
            <person name="Proctor R.H."/>
            <person name="Brown D.W."/>
        </authorList>
    </citation>
    <scope>NUCLEOTIDE SEQUENCE</scope>
    <source>
        <strain evidence="9">NRRL 45417</strain>
    </source>
</reference>
<feature type="non-terminal residue" evidence="9">
    <location>
        <position position="1"/>
    </location>
</feature>
<evidence type="ECO:0000313" key="9">
    <source>
        <dbReference type="EMBL" id="KAF4950006.1"/>
    </source>
</evidence>
<reference evidence="9" key="1">
    <citation type="journal article" date="2020" name="BMC Genomics">
        <title>Correction to: Identification and distribution of gene clusters required for synthesis of sphingolipid metabolism inhibitors in diverse species of the filamentous fungus Fusarium.</title>
        <authorList>
            <person name="Kim H.S."/>
            <person name="Lohmar J.M."/>
            <person name="Busman M."/>
            <person name="Brown D.W."/>
            <person name="Naumann T.A."/>
            <person name="Divon H.H."/>
            <person name="Lysoe E."/>
            <person name="Uhlig S."/>
            <person name="Proctor R.H."/>
        </authorList>
    </citation>
    <scope>NUCLEOTIDE SEQUENCE</scope>
    <source>
        <strain evidence="9">NRRL 45417</strain>
    </source>
</reference>
<feature type="domain" description="Major facilitator superfamily (MFS) profile" evidence="8">
    <location>
        <begin position="43"/>
        <end position="204"/>
    </location>
</feature>
<dbReference type="EMBL" id="JABFAI010000222">
    <property type="protein sequence ID" value="KAF4950006.1"/>
    <property type="molecule type" value="Genomic_DNA"/>
</dbReference>
<accession>A0A8H4T2C9</accession>
<evidence type="ECO:0000259" key="8">
    <source>
        <dbReference type="PROSITE" id="PS50850"/>
    </source>
</evidence>
<feature type="transmembrane region" description="Helical" evidence="7">
    <location>
        <begin position="171"/>
        <end position="191"/>
    </location>
</feature>
<dbReference type="PROSITE" id="PS50850">
    <property type="entry name" value="MFS"/>
    <property type="match status" value="1"/>
</dbReference>
<dbReference type="FunFam" id="1.20.1250.20:FF:000057">
    <property type="entry name" value="MFS general substrate transporter"/>
    <property type="match status" value="1"/>
</dbReference>
<dbReference type="SUPFAM" id="SSF103473">
    <property type="entry name" value="MFS general substrate transporter"/>
    <property type="match status" value="1"/>
</dbReference>
<dbReference type="GO" id="GO:0022857">
    <property type="term" value="F:transmembrane transporter activity"/>
    <property type="evidence" value="ECO:0007669"/>
    <property type="project" value="InterPro"/>
</dbReference>
<keyword evidence="2" id="KW-0813">Transport</keyword>
<feature type="transmembrane region" description="Helical" evidence="7">
    <location>
        <begin position="109"/>
        <end position="128"/>
    </location>
</feature>
<evidence type="ECO:0000256" key="4">
    <source>
        <dbReference type="ARBA" id="ARBA00022989"/>
    </source>
</evidence>
<keyword evidence="6" id="KW-0325">Glycoprotein</keyword>
<name>A0A8H4T2C9_9HYPO</name>
<keyword evidence="10" id="KW-1185">Reference proteome</keyword>
<dbReference type="PANTHER" id="PTHR43791:SF52">
    <property type="entry name" value="TRANSPORTER, PUTATIVE (AFU_ORTHOLOGUE AFUA_1G11820)-RELATED"/>
    <property type="match status" value="1"/>
</dbReference>
<dbReference type="Proteomes" id="UP000604273">
    <property type="component" value="Unassembled WGS sequence"/>
</dbReference>
<dbReference type="InterPro" id="IPR036259">
    <property type="entry name" value="MFS_trans_sf"/>
</dbReference>
<evidence type="ECO:0000256" key="3">
    <source>
        <dbReference type="ARBA" id="ARBA00022692"/>
    </source>
</evidence>
<evidence type="ECO:0000256" key="1">
    <source>
        <dbReference type="ARBA" id="ARBA00004141"/>
    </source>
</evidence>
<keyword evidence="3 7" id="KW-0812">Transmembrane</keyword>
<dbReference type="InterPro" id="IPR011701">
    <property type="entry name" value="MFS"/>
</dbReference>
<evidence type="ECO:0000256" key="6">
    <source>
        <dbReference type="ARBA" id="ARBA00023180"/>
    </source>
</evidence>
<dbReference type="PANTHER" id="PTHR43791">
    <property type="entry name" value="PERMEASE-RELATED"/>
    <property type="match status" value="1"/>
</dbReference>
<dbReference type="GO" id="GO:0016020">
    <property type="term" value="C:membrane"/>
    <property type="evidence" value="ECO:0007669"/>
    <property type="project" value="UniProtKB-SubCell"/>
</dbReference>
<feature type="transmembrane region" description="Helical" evidence="7">
    <location>
        <begin position="43"/>
        <end position="61"/>
    </location>
</feature>
<comment type="subcellular location">
    <subcellularLocation>
        <location evidence="1">Membrane</location>
        <topology evidence="1">Multi-pass membrane protein</topology>
    </subcellularLocation>
</comment>